<evidence type="ECO:0000313" key="3">
    <source>
        <dbReference type="EMBL" id="KAK9835793.1"/>
    </source>
</evidence>
<accession>A0AAW1RPX0</accession>
<sequence>MLSGLARTLLVLAAALICTRILAQQIQISVGEGFEAPAAAPFAPALAPSASASSAASAPGLGDEPPADDYPSSTVRAGQQLQLRVHAYRNFQPHIYPDGSFGDGAGSFGDSSSSSSATASAGEASDVTASSGVNLPSTSLLITVDLGSTNLNCSVFNCLELWALLPGNGTVMEQAWHDSSLDQQGNARNGPYWPVGARINVTLHAADSQGDFFLQSSDQTIKASY</sequence>
<protein>
    <submittedName>
        <fullName evidence="3">Uncharacterized protein</fullName>
    </submittedName>
</protein>
<dbReference type="EMBL" id="JALJOS010000008">
    <property type="protein sequence ID" value="KAK9835793.1"/>
    <property type="molecule type" value="Genomic_DNA"/>
</dbReference>
<feature type="signal peptide" evidence="2">
    <location>
        <begin position="1"/>
        <end position="23"/>
    </location>
</feature>
<dbReference type="Proteomes" id="UP001438707">
    <property type="component" value="Unassembled WGS sequence"/>
</dbReference>
<name>A0AAW1RPX0_9CHLO</name>
<feature type="chain" id="PRO_5043340420" evidence="2">
    <location>
        <begin position="24"/>
        <end position="225"/>
    </location>
</feature>
<evidence type="ECO:0000256" key="1">
    <source>
        <dbReference type="SAM" id="MobiDB-lite"/>
    </source>
</evidence>
<gene>
    <name evidence="3" type="ORF">WJX74_008217</name>
</gene>
<dbReference type="AlphaFoldDB" id="A0AAW1RPX0"/>
<comment type="caution">
    <text evidence="3">The sequence shown here is derived from an EMBL/GenBank/DDBJ whole genome shotgun (WGS) entry which is preliminary data.</text>
</comment>
<evidence type="ECO:0000313" key="4">
    <source>
        <dbReference type="Proteomes" id="UP001438707"/>
    </source>
</evidence>
<keyword evidence="2" id="KW-0732">Signal</keyword>
<evidence type="ECO:0000256" key="2">
    <source>
        <dbReference type="SAM" id="SignalP"/>
    </source>
</evidence>
<feature type="region of interest" description="Disordered" evidence="1">
    <location>
        <begin position="53"/>
        <end position="74"/>
    </location>
</feature>
<proteinExistence type="predicted"/>
<organism evidence="3 4">
    <name type="scientific">Apatococcus lobatus</name>
    <dbReference type="NCBI Taxonomy" id="904363"/>
    <lineage>
        <taxon>Eukaryota</taxon>
        <taxon>Viridiplantae</taxon>
        <taxon>Chlorophyta</taxon>
        <taxon>core chlorophytes</taxon>
        <taxon>Trebouxiophyceae</taxon>
        <taxon>Chlorellales</taxon>
        <taxon>Chlorellaceae</taxon>
        <taxon>Apatococcus</taxon>
    </lineage>
</organism>
<keyword evidence="4" id="KW-1185">Reference proteome</keyword>
<reference evidence="3 4" key="1">
    <citation type="journal article" date="2024" name="Nat. Commun.">
        <title>Phylogenomics reveals the evolutionary origins of lichenization in chlorophyte algae.</title>
        <authorList>
            <person name="Puginier C."/>
            <person name="Libourel C."/>
            <person name="Otte J."/>
            <person name="Skaloud P."/>
            <person name="Haon M."/>
            <person name="Grisel S."/>
            <person name="Petersen M."/>
            <person name="Berrin J.G."/>
            <person name="Delaux P.M."/>
            <person name="Dal Grande F."/>
            <person name="Keller J."/>
        </authorList>
    </citation>
    <scope>NUCLEOTIDE SEQUENCE [LARGE SCALE GENOMIC DNA]</scope>
    <source>
        <strain evidence="3 4">SAG 2145</strain>
    </source>
</reference>